<name>A0ABY3W7T3_9MICC</name>
<keyword evidence="1" id="KW-0472">Membrane</keyword>
<gene>
    <name evidence="4" type="ORF">MNQ99_14650</name>
</gene>
<evidence type="ECO:0000259" key="3">
    <source>
        <dbReference type="PROSITE" id="PS50887"/>
    </source>
</evidence>
<feature type="domain" description="GGDEF" evidence="3">
    <location>
        <begin position="366"/>
        <end position="506"/>
    </location>
</feature>
<keyword evidence="5" id="KW-1185">Reference proteome</keyword>
<dbReference type="InterPro" id="IPR029787">
    <property type="entry name" value="Nucleotide_cyclase"/>
</dbReference>
<evidence type="ECO:0000313" key="5">
    <source>
        <dbReference type="Proteomes" id="UP000829069"/>
    </source>
</evidence>
<dbReference type="InterPro" id="IPR001633">
    <property type="entry name" value="EAL_dom"/>
</dbReference>
<dbReference type="SUPFAM" id="SSF55073">
    <property type="entry name" value="Nucleotide cyclase"/>
    <property type="match status" value="1"/>
</dbReference>
<dbReference type="PROSITE" id="PS50883">
    <property type="entry name" value="EAL"/>
    <property type="match status" value="1"/>
</dbReference>
<dbReference type="InterPro" id="IPR052155">
    <property type="entry name" value="Biofilm_reg_signaling"/>
</dbReference>
<dbReference type="InterPro" id="IPR035919">
    <property type="entry name" value="EAL_sf"/>
</dbReference>
<dbReference type="CDD" id="cd01948">
    <property type="entry name" value="EAL"/>
    <property type="match status" value="1"/>
</dbReference>
<feature type="transmembrane region" description="Helical" evidence="1">
    <location>
        <begin position="137"/>
        <end position="158"/>
    </location>
</feature>
<organism evidence="4 5">
    <name type="scientific">Arthrobacter sulfonylureivorans</name>
    <dbReference type="NCBI Taxonomy" id="2486855"/>
    <lineage>
        <taxon>Bacteria</taxon>
        <taxon>Bacillati</taxon>
        <taxon>Actinomycetota</taxon>
        <taxon>Actinomycetes</taxon>
        <taxon>Micrococcales</taxon>
        <taxon>Micrococcaceae</taxon>
        <taxon>Arthrobacter</taxon>
    </lineage>
</organism>
<dbReference type="Gene3D" id="3.20.20.450">
    <property type="entry name" value="EAL domain"/>
    <property type="match status" value="1"/>
</dbReference>
<dbReference type="Pfam" id="PF00990">
    <property type="entry name" value="GGDEF"/>
    <property type="match status" value="1"/>
</dbReference>
<dbReference type="RefSeq" id="WP_241913441.1">
    <property type="nucleotide sequence ID" value="NZ_CP093326.1"/>
</dbReference>
<dbReference type="Pfam" id="PF00563">
    <property type="entry name" value="EAL"/>
    <property type="match status" value="1"/>
</dbReference>
<evidence type="ECO:0000313" key="4">
    <source>
        <dbReference type="EMBL" id="UNK45168.1"/>
    </source>
</evidence>
<feature type="transmembrane region" description="Helical" evidence="1">
    <location>
        <begin position="42"/>
        <end position="58"/>
    </location>
</feature>
<accession>A0ABY3W7T3</accession>
<feature type="transmembrane region" description="Helical" evidence="1">
    <location>
        <begin position="113"/>
        <end position="131"/>
    </location>
</feature>
<feature type="transmembrane region" description="Helical" evidence="1">
    <location>
        <begin position="178"/>
        <end position="200"/>
    </location>
</feature>
<dbReference type="EMBL" id="CP093326">
    <property type="protein sequence ID" value="UNK45168.1"/>
    <property type="molecule type" value="Genomic_DNA"/>
</dbReference>
<dbReference type="PANTHER" id="PTHR44757">
    <property type="entry name" value="DIGUANYLATE CYCLASE DGCP"/>
    <property type="match status" value="1"/>
</dbReference>
<dbReference type="InterPro" id="IPR043128">
    <property type="entry name" value="Rev_trsase/Diguanyl_cyclase"/>
</dbReference>
<dbReference type="SUPFAM" id="SSF141868">
    <property type="entry name" value="EAL domain-like"/>
    <property type="match status" value="1"/>
</dbReference>
<dbReference type="SMART" id="SM00052">
    <property type="entry name" value="EAL"/>
    <property type="match status" value="1"/>
</dbReference>
<dbReference type="Gene3D" id="3.30.70.270">
    <property type="match status" value="1"/>
</dbReference>
<dbReference type="CDD" id="cd01949">
    <property type="entry name" value="GGDEF"/>
    <property type="match status" value="1"/>
</dbReference>
<dbReference type="Proteomes" id="UP000829069">
    <property type="component" value="Chromosome"/>
</dbReference>
<dbReference type="PROSITE" id="PS50887">
    <property type="entry name" value="GGDEF"/>
    <property type="match status" value="1"/>
</dbReference>
<keyword evidence="1" id="KW-1133">Transmembrane helix</keyword>
<dbReference type="SMART" id="SM00267">
    <property type="entry name" value="GGDEF"/>
    <property type="match status" value="1"/>
</dbReference>
<dbReference type="NCBIfam" id="TIGR00254">
    <property type="entry name" value="GGDEF"/>
    <property type="match status" value="1"/>
</dbReference>
<protein>
    <submittedName>
        <fullName evidence="4">Bifunctional diguanylate cyclase/phosphodiesterase</fullName>
    </submittedName>
</protein>
<keyword evidence="1" id="KW-0812">Transmembrane</keyword>
<evidence type="ECO:0000256" key="1">
    <source>
        <dbReference type="SAM" id="Phobius"/>
    </source>
</evidence>
<dbReference type="PANTHER" id="PTHR44757:SF2">
    <property type="entry name" value="BIOFILM ARCHITECTURE MAINTENANCE PROTEIN MBAA"/>
    <property type="match status" value="1"/>
</dbReference>
<feature type="domain" description="EAL" evidence="2">
    <location>
        <begin position="502"/>
        <end position="753"/>
    </location>
</feature>
<evidence type="ECO:0000259" key="2">
    <source>
        <dbReference type="PROSITE" id="PS50883"/>
    </source>
</evidence>
<feature type="transmembrane region" description="Helical" evidence="1">
    <location>
        <begin position="206"/>
        <end position="226"/>
    </location>
</feature>
<sequence>MTAATKAAVALSWTAIAGISAAGLLVLVQVVAASFVAPPRLSLVTAVSVGVLVLAWHLRVDTPLMRRQTTAAMTAVVIVCNDLTAPLHQTVAVVGVGLLATRVVFRRFRWADLYWFISRLLAAAILVAVFQDAQAAGIFWPVALLAGWLAFFLTAIAVEGAFTTSSKRRSTFRNGIGWPPALGTLAINLLLCLAGQHAAMQFHREGVQAFFLVLASVLALAVTGWLRNRDLRRRLTGLVDASLELPWNPDGLDKTLLAAASASVRADKVALQPEAPSDKEIGVRMRRWDDGDNYLVATRNGGAQFTEEDEQVLDALAHVGSIMVRHDELVHELRLQADTDALTGLGNRRTLWHRLAEINTGRGPGEAIAVVYLDLDEFKAVNDQHGHDVGDLLLTATAQRIRSEIREEDVAARIGGDEFVVVLRDVGTEADARAAAERIAATIARPLTARGSTLQVQASVGVAYSGRPAKDIEELLRNADAGMYGAKRLQQRLRESGRSGSGTSLAVAVERGIRRHRLRVALQPIIALDLDAIVGFETLARYEDEELGNIPPDQLVEEANRLGLLNELTIQVIDGAAAAMERVCQISDLRSISVNVELGQLTPGSTVVDRLRRMRAEGPELNIIIELTENSLDTLTEECRFMLAQLRSEGFKIAVDDFGSGYSSMNSLTEFAFDIVKVDRSLVSGQDGSARNIVVSHLIAMFTALKADVVIEGIETEEAVEWLAGCPDLNVQGFYFGRPMWPDELIARLETSGKAARPASVLDASPAMAE</sequence>
<dbReference type="InterPro" id="IPR000160">
    <property type="entry name" value="GGDEF_dom"/>
</dbReference>
<proteinExistence type="predicted"/>
<reference evidence="4 5" key="1">
    <citation type="submission" date="2022-03" db="EMBL/GenBank/DDBJ databases">
        <title>Isotopic signatures of nitrous oxide derived from detoxification processes.</title>
        <authorList>
            <person name="Behrendt U."/>
            <person name="Buchen C."/>
            <person name="Well R."/>
            <person name="Ulrich A."/>
            <person name="Rohe L."/>
            <person name="Kolb S."/>
            <person name="Schloter M."/>
            <person name="Horn M.A."/>
            <person name="Augustin J."/>
        </authorList>
    </citation>
    <scope>NUCLEOTIDE SEQUENCE [LARGE SCALE GENOMIC DNA]</scope>
    <source>
        <strain evidence="4 5">S4-C24</strain>
    </source>
</reference>